<feature type="transmembrane region" description="Helical" evidence="7">
    <location>
        <begin position="58"/>
        <end position="79"/>
    </location>
</feature>
<reference evidence="9 10" key="1">
    <citation type="submission" date="2023-08" db="EMBL/GenBank/DDBJ databases">
        <title>New molecular markers tilS and rpoB for phylogenetic and monitoring studies of the genus Thiothrix biodiversity.</title>
        <authorList>
            <person name="Ravin N.V."/>
            <person name="Smolyakov D."/>
            <person name="Markov N.D."/>
            <person name="Beletsky A.V."/>
            <person name="Mardanov A.V."/>
            <person name="Rudenko T.S."/>
            <person name="Grabovich M.Y."/>
        </authorList>
    </citation>
    <scope>NUCLEOTIDE SEQUENCE</scope>
    <source>
        <strain evidence="9">DNT52</strain>
        <strain evidence="8 10">H33</strain>
    </source>
</reference>
<evidence type="ECO:0000256" key="6">
    <source>
        <dbReference type="RuleBase" id="RU003943"/>
    </source>
</evidence>
<dbReference type="GO" id="GO:0055085">
    <property type="term" value="P:transmembrane transport"/>
    <property type="evidence" value="ECO:0007669"/>
    <property type="project" value="InterPro"/>
</dbReference>
<dbReference type="AlphaFoldDB" id="A0AA51MQA3"/>
<keyword evidence="5 7" id="KW-0472">Membrane</keyword>
<evidence type="ECO:0000256" key="4">
    <source>
        <dbReference type="ARBA" id="ARBA00022989"/>
    </source>
</evidence>
<accession>A0AA51MQA3</accession>
<sequence length="103" mass="11210">MWQFPHWLPRLFARRTFYLVFAVVITFSVQIVGVYLVFASLVIPALAVMGKAQEQPALLPAFGLGVLGYAAGIAVSAWLDLPTGASIVWFLALAGLGYRLAKK</sequence>
<dbReference type="EMBL" id="JAVFKN010000017">
    <property type="protein sequence ID" value="MDQ5769491.1"/>
    <property type="molecule type" value="Genomic_DNA"/>
</dbReference>
<name>A0AA51MQA3_9GAMM</name>
<dbReference type="InterPro" id="IPR037294">
    <property type="entry name" value="ABC_BtuC-like"/>
</dbReference>
<evidence type="ECO:0000256" key="5">
    <source>
        <dbReference type="ARBA" id="ARBA00023136"/>
    </source>
</evidence>
<dbReference type="InterPro" id="IPR001626">
    <property type="entry name" value="ABC_TroCD"/>
</dbReference>
<evidence type="ECO:0000256" key="3">
    <source>
        <dbReference type="ARBA" id="ARBA00022692"/>
    </source>
</evidence>
<evidence type="ECO:0000256" key="2">
    <source>
        <dbReference type="ARBA" id="ARBA00008034"/>
    </source>
</evidence>
<dbReference type="Proteomes" id="UP001223336">
    <property type="component" value="Unassembled WGS sequence"/>
</dbReference>
<dbReference type="GO" id="GO:0010043">
    <property type="term" value="P:response to zinc ion"/>
    <property type="evidence" value="ECO:0007669"/>
    <property type="project" value="TreeGrafter"/>
</dbReference>
<keyword evidence="10" id="KW-1185">Reference proteome</keyword>
<dbReference type="Proteomes" id="UP001229862">
    <property type="component" value="Chromosome"/>
</dbReference>
<evidence type="ECO:0000313" key="8">
    <source>
        <dbReference type="EMBL" id="MDQ5769491.1"/>
    </source>
</evidence>
<feature type="transmembrane region" description="Helical" evidence="7">
    <location>
        <begin position="85"/>
        <end position="101"/>
    </location>
</feature>
<feature type="transmembrane region" description="Helical" evidence="7">
    <location>
        <begin position="20"/>
        <end position="46"/>
    </location>
</feature>
<evidence type="ECO:0000313" key="9">
    <source>
        <dbReference type="EMBL" id="WML86296.1"/>
    </source>
</evidence>
<comment type="subcellular location">
    <subcellularLocation>
        <location evidence="6">Cell membrane</location>
        <topology evidence="6">Multi-pass membrane protein</topology>
    </subcellularLocation>
    <subcellularLocation>
        <location evidence="1">Membrane</location>
        <topology evidence="1">Multi-pass membrane protein</topology>
    </subcellularLocation>
</comment>
<keyword evidence="6" id="KW-0813">Transport</keyword>
<gene>
    <name evidence="8" type="ORF">RCC75_13190</name>
    <name evidence="9" type="ORF">RCG00_18630</name>
</gene>
<proteinExistence type="inferred from homology"/>
<dbReference type="RefSeq" id="WP_228287966.1">
    <property type="nucleotide sequence ID" value="NZ_CP053482.1"/>
</dbReference>
<protein>
    <submittedName>
        <fullName evidence="9">Metal ABC transporter permease</fullName>
    </submittedName>
</protein>
<evidence type="ECO:0000256" key="7">
    <source>
        <dbReference type="SAM" id="Phobius"/>
    </source>
</evidence>
<dbReference type="GO" id="GO:0043190">
    <property type="term" value="C:ATP-binding cassette (ABC) transporter complex"/>
    <property type="evidence" value="ECO:0007669"/>
    <property type="project" value="InterPro"/>
</dbReference>
<organism evidence="9">
    <name type="scientific">Thiothrix subterranea</name>
    <dbReference type="NCBI Taxonomy" id="2735563"/>
    <lineage>
        <taxon>Bacteria</taxon>
        <taxon>Pseudomonadati</taxon>
        <taxon>Pseudomonadota</taxon>
        <taxon>Gammaproteobacteria</taxon>
        <taxon>Thiotrichales</taxon>
        <taxon>Thiotrichaceae</taxon>
        <taxon>Thiothrix</taxon>
    </lineage>
</organism>
<keyword evidence="4 7" id="KW-1133">Transmembrane helix</keyword>
<evidence type="ECO:0000256" key="1">
    <source>
        <dbReference type="ARBA" id="ARBA00004141"/>
    </source>
</evidence>
<dbReference type="PANTHER" id="PTHR30477">
    <property type="entry name" value="ABC-TRANSPORTER METAL-BINDING PROTEIN"/>
    <property type="match status" value="1"/>
</dbReference>
<dbReference type="SUPFAM" id="SSF81345">
    <property type="entry name" value="ABC transporter involved in vitamin B12 uptake, BtuC"/>
    <property type="match status" value="1"/>
</dbReference>
<dbReference type="Pfam" id="PF00950">
    <property type="entry name" value="ABC-3"/>
    <property type="match status" value="1"/>
</dbReference>
<comment type="similarity">
    <text evidence="2 6">Belongs to the ABC-3 integral membrane protein family.</text>
</comment>
<dbReference type="EMBL" id="CP133217">
    <property type="protein sequence ID" value="WML86296.1"/>
    <property type="molecule type" value="Genomic_DNA"/>
</dbReference>
<dbReference type="PANTHER" id="PTHR30477:SF19">
    <property type="entry name" value="METAL ABC TRANSPORTER PERMEASE"/>
    <property type="match status" value="1"/>
</dbReference>
<keyword evidence="3 6" id="KW-0812">Transmembrane</keyword>
<evidence type="ECO:0000313" key="10">
    <source>
        <dbReference type="Proteomes" id="UP001223336"/>
    </source>
</evidence>